<organism evidence="6 7">
    <name type="scientific">Conexibacter arvalis</name>
    <dbReference type="NCBI Taxonomy" id="912552"/>
    <lineage>
        <taxon>Bacteria</taxon>
        <taxon>Bacillati</taxon>
        <taxon>Actinomycetota</taxon>
        <taxon>Thermoleophilia</taxon>
        <taxon>Solirubrobacterales</taxon>
        <taxon>Conexibacteraceae</taxon>
        <taxon>Conexibacter</taxon>
    </lineage>
</organism>
<evidence type="ECO:0000256" key="1">
    <source>
        <dbReference type="ARBA" id="ARBA00005417"/>
    </source>
</evidence>
<dbReference type="InterPro" id="IPR027417">
    <property type="entry name" value="P-loop_NTPase"/>
</dbReference>
<dbReference type="Gene3D" id="3.40.50.300">
    <property type="entry name" value="P-loop containing nucleotide triphosphate hydrolases"/>
    <property type="match status" value="2"/>
</dbReference>
<evidence type="ECO:0000256" key="4">
    <source>
        <dbReference type="ARBA" id="ARBA00022840"/>
    </source>
</evidence>
<keyword evidence="2" id="KW-0813">Transport</keyword>
<dbReference type="GO" id="GO:0015833">
    <property type="term" value="P:peptide transport"/>
    <property type="evidence" value="ECO:0007669"/>
    <property type="project" value="InterPro"/>
</dbReference>
<dbReference type="PROSITE" id="PS50893">
    <property type="entry name" value="ABC_TRANSPORTER_2"/>
    <property type="match status" value="2"/>
</dbReference>
<dbReference type="RefSeq" id="WP_183340832.1">
    <property type="nucleotide sequence ID" value="NZ_JACHNU010000001.1"/>
</dbReference>
<keyword evidence="4" id="KW-0067">ATP-binding</keyword>
<dbReference type="GO" id="GO:0005524">
    <property type="term" value="F:ATP binding"/>
    <property type="evidence" value="ECO:0007669"/>
    <property type="project" value="UniProtKB-KW"/>
</dbReference>
<evidence type="ECO:0000313" key="7">
    <source>
        <dbReference type="Proteomes" id="UP000585272"/>
    </source>
</evidence>
<dbReference type="EMBL" id="JACHNU010000001">
    <property type="protein sequence ID" value="MBB4662105.1"/>
    <property type="molecule type" value="Genomic_DNA"/>
</dbReference>
<dbReference type="PANTHER" id="PTHR43776">
    <property type="entry name" value="TRANSPORT ATP-BINDING PROTEIN"/>
    <property type="match status" value="1"/>
</dbReference>
<dbReference type="InterPro" id="IPR050319">
    <property type="entry name" value="ABC_transp_ATP-bind"/>
</dbReference>
<comment type="similarity">
    <text evidence="1">Belongs to the ABC transporter superfamily.</text>
</comment>
<dbReference type="NCBIfam" id="NF008453">
    <property type="entry name" value="PRK11308.1"/>
    <property type="match status" value="2"/>
</dbReference>
<dbReference type="InterPro" id="IPR003593">
    <property type="entry name" value="AAA+_ATPase"/>
</dbReference>
<dbReference type="InterPro" id="IPR017871">
    <property type="entry name" value="ABC_transporter-like_CS"/>
</dbReference>
<dbReference type="GO" id="GO:0016887">
    <property type="term" value="F:ATP hydrolysis activity"/>
    <property type="evidence" value="ECO:0007669"/>
    <property type="project" value="InterPro"/>
</dbReference>
<dbReference type="SMART" id="SM00382">
    <property type="entry name" value="AAA"/>
    <property type="match status" value="2"/>
</dbReference>
<dbReference type="SUPFAM" id="SSF52540">
    <property type="entry name" value="P-loop containing nucleoside triphosphate hydrolases"/>
    <property type="match status" value="2"/>
</dbReference>
<accession>A0A840ICP2</accession>
<dbReference type="InterPro" id="IPR003439">
    <property type="entry name" value="ABC_transporter-like_ATP-bd"/>
</dbReference>
<name>A0A840ICP2_9ACTN</name>
<reference evidence="6 7" key="1">
    <citation type="submission" date="2020-08" db="EMBL/GenBank/DDBJ databases">
        <title>Genomic Encyclopedia of Archaeal and Bacterial Type Strains, Phase II (KMG-II): from individual species to whole genera.</title>
        <authorList>
            <person name="Goeker M."/>
        </authorList>
    </citation>
    <scope>NUCLEOTIDE SEQUENCE [LARGE SCALE GENOMIC DNA]</scope>
    <source>
        <strain evidence="6 7">DSM 23288</strain>
    </source>
</reference>
<dbReference type="InterPro" id="IPR013563">
    <property type="entry name" value="Oligopep_ABC_C"/>
</dbReference>
<dbReference type="GO" id="GO:0055085">
    <property type="term" value="P:transmembrane transport"/>
    <property type="evidence" value="ECO:0007669"/>
    <property type="project" value="UniProtKB-ARBA"/>
</dbReference>
<keyword evidence="7" id="KW-1185">Reference proteome</keyword>
<dbReference type="Pfam" id="PF00005">
    <property type="entry name" value="ABC_tran"/>
    <property type="match status" value="2"/>
</dbReference>
<dbReference type="AlphaFoldDB" id="A0A840ICP2"/>
<evidence type="ECO:0000256" key="2">
    <source>
        <dbReference type="ARBA" id="ARBA00022448"/>
    </source>
</evidence>
<sequence>MNPILSIDGLEVEFPGAAGHRAVRGVSIDVAEGELVGIVGESGSGKSMTLSACLGLVPPPGRVAGGSIRLQGEELVGRSEQELRRIRGSRISMVLQDPMTSLHPSIPVGKQLVNVVRDHAEVDRDAAAARVVEALEMVGVPRAAERLSAYPHQLSGGLRQRVMIAAAIVNRPRVLLADEPTTALDVTVQAQILRLLRELNRDAGITVVLVTHNFGVVAGLCDRTVVMRGGTVLEDGPTERVFRAPEHAYTQALLDAVPRIDVVPERATRPPAPVGEPILEASGLTRSFRSTQLFGARTTVDAMRDVSLDVRRGETLGLVGESGAGKTTLARTLVRLQEPTSGTLLFDGRDVTHASDKALRDFRRRVQMIFQDPYSSLDPRWTVERIVAEPLLFHGLRDRGAAPGRVAELLELVGLSPRLRDRLPRQLSGGERQRVAIARALAVEPDVVVADEPVSALDVSIQAQIVTLFDELQRSLNLTLVLVAHDLGLVRAMCDRVAVMRAGELVELSATEALFAAPAHPYTRTLLDSVPVPDPQLARTVHATPQGSEERA</sequence>
<keyword evidence="3" id="KW-0547">Nucleotide-binding</keyword>
<proteinExistence type="inferred from homology"/>
<dbReference type="NCBIfam" id="NF007739">
    <property type="entry name" value="PRK10419.1"/>
    <property type="match status" value="2"/>
</dbReference>
<evidence type="ECO:0000256" key="3">
    <source>
        <dbReference type="ARBA" id="ARBA00022741"/>
    </source>
</evidence>
<dbReference type="Pfam" id="PF08352">
    <property type="entry name" value="oligo_HPY"/>
    <property type="match status" value="2"/>
</dbReference>
<dbReference type="PROSITE" id="PS00211">
    <property type="entry name" value="ABC_TRANSPORTER_1"/>
    <property type="match status" value="1"/>
</dbReference>
<dbReference type="FunFam" id="3.40.50.300:FF:000016">
    <property type="entry name" value="Oligopeptide ABC transporter ATP-binding component"/>
    <property type="match status" value="1"/>
</dbReference>
<protein>
    <submittedName>
        <fullName evidence="6">ABC-type glutathione transport system ATPase component</fullName>
    </submittedName>
</protein>
<feature type="domain" description="ABC transporter" evidence="5">
    <location>
        <begin position="288"/>
        <end position="527"/>
    </location>
</feature>
<feature type="domain" description="ABC transporter" evidence="5">
    <location>
        <begin position="7"/>
        <end position="254"/>
    </location>
</feature>
<dbReference type="CDD" id="cd03257">
    <property type="entry name" value="ABC_NikE_OppD_transporters"/>
    <property type="match status" value="2"/>
</dbReference>
<gene>
    <name evidence="6" type="ORF">BDZ31_001678</name>
</gene>
<evidence type="ECO:0000259" key="5">
    <source>
        <dbReference type="PROSITE" id="PS50893"/>
    </source>
</evidence>
<dbReference type="Proteomes" id="UP000585272">
    <property type="component" value="Unassembled WGS sequence"/>
</dbReference>
<comment type="caution">
    <text evidence="6">The sequence shown here is derived from an EMBL/GenBank/DDBJ whole genome shotgun (WGS) entry which is preliminary data.</text>
</comment>
<evidence type="ECO:0000313" key="6">
    <source>
        <dbReference type="EMBL" id="MBB4662105.1"/>
    </source>
</evidence>